<dbReference type="OMA" id="SIMMRGA"/>
<feature type="compositionally biased region" description="Low complexity" evidence="2">
    <location>
        <begin position="840"/>
        <end position="850"/>
    </location>
</feature>
<feature type="compositionally biased region" description="Polar residues" evidence="2">
    <location>
        <begin position="27"/>
        <end position="38"/>
    </location>
</feature>
<evidence type="ECO:0000256" key="2">
    <source>
        <dbReference type="SAM" id="MobiDB-lite"/>
    </source>
</evidence>
<feature type="coiled-coil region" evidence="1">
    <location>
        <begin position="681"/>
        <end position="715"/>
    </location>
</feature>
<comment type="caution">
    <text evidence="3">The sequence shown here is derived from an EMBL/GenBank/DDBJ whole genome shotgun (WGS) entry which is preliminary data.</text>
</comment>
<feature type="region of interest" description="Disordered" evidence="2">
    <location>
        <begin position="840"/>
        <end position="882"/>
    </location>
</feature>
<dbReference type="OrthoDB" id="3246510at2759"/>
<sequence>MSTTDLDSVQRARHPDSRKGRLVLSSRFLSPQVDSASHGSARVSEHQQLRPSMHTPGPPDIPDSTISDLGSPRAPAATMPQFSKRPMTRDTNGGNYRPLKLGRSLHQRFDEASNRSPQDKQESTFSIPRLAPSESVPPNSALNVFHANDYVPRAQSRSASVNSSVYGRPDEDISSIMMRGATDLRNTMFEVEEQRREISFLQSQLESAKKEKDEMSQRLQAVKEAAKQSLLSSSARRIYAVSLEEIRSTMSDLKAQSEESFNMIMQARSSLPEVQELRSTVSEAMKSIETHLDNNGEWVKSSETKNIVNELELECSKSHQVADLLRDRLESVGTELIEAKSRISELETAQVADRAALCTATGRISDSSEQLTELAECLKRQQGELYEILAAAADAEARLVVTKEQYRHNTLEQSICQKDTELEALRGVQEEALTLRDMLQERDSRLRSLQSLQDELFAVKVTADEREATILALKTSNLAKDENTADLQARRAYTILILQLEAQIEESTDTIERLKENLRATEERERAALKEHEQHVSNSRVFQEKINDLEGQLAVWRKECETRKEKLHEAVIRCQVLEERFDDQSVTLRITKEANGDMQERLIAAEAAFAKDLESMTGKLKCEIAVLMEQRSHFQTKITDMEVVIKRLEETAVATKLDYEERLKHQDETYRQRWRRKTSMRNKLEDDLLTARSQLQSLEKQLSAAALEARGLREQLQEARLPSPAHEHEVRSLRSQIQAFEAGERLHSERAKTIEARYRAGDLNDEEKVFINTLVQTSQAIHEQELVASRNELRRRDNTVKDLRSKVLLLESTLAKHLNSQAKSKPQIGGENRSMIDPTSWVVSSEKSSSPATQAPDRDAPSVNVDSTVTAKQTPTPYRSARPVPVRQATVLPATPARVQKPVLTVRLPPSALKIPSTAIGGPENPIGDASHKPNFSRLAATDCSDDIVDFEDDAARKVSPPVSLGKRDKMSSPPKALEIPSAPRPTKRLRAATRKPEAQGAASKPIELAASKGRARRRR</sequence>
<feature type="region of interest" description="Disordered" evidence="2">
    <location>
        <begin position="956"/>
        <end position="1020"/>
    </location>
</feature>
<reference evidence="3 4" key="1">
    <citation type="submission" date="2016-03" db="EMBL/GenBank/DDBJ databases">
        <title>Whole genome sequencing of Grifola frondosa 9006-11.</title>
        <authorList>
            <person name="Min B."/>
            <person name="Park H."/>
            <person name="Kim J.-G."/>
            <person name="Cho H."/>
            <person name="Oh Y.-L."/>
            <person name="Kong W.-S."/>
            <person name="Choi I.-G."/>
        </authorList>
    </citation>
    <scope>NUCLEOTIDE SEQUENCE [LARGE SCALE GENOMIC DNA]</scope>
    <source>
        <strain evidence="3 4">9006-11</strain>
    </source>
</reference>
<gene>
    <name evidence="3" type="ORF">A0H81_09981</name>
</gene>
<feature type="coiled-coil region" evidence="1">
    <location>
        <begin position="184"/>
        <end position="225"/>
    </location>
</feature>
<dbReference type="EMBL" id="LUGG01000014">
    <property type="protein sequence ID" value="OBZ70439.1"/>
    <property type="molecule type" value="Genomic_DNA"/>
</dbReference>
<accession>A0A1C7M250</accession>
<dbReference type="STRING" id="5627.A0A1C7M250"/>
<protein>
    <submittedName>
        <fullName evidence="3">Uncharacterized protein</fullName>
    </submittedName>
</protein>
<evidence type="ECO:0000256" key="1">
    <source>
        <dbReference type="SAM" id="Coils"/>
    </source>
</evidence>
<feature type="compositionally biased region" description="Basic and acidic residues" evidence="2">
    <location>
        <begin position="8"/>
        <end position="19"/>
    </location>
</feature>
<dbReference type="Proteomes" id="UP000092993">
    <property type="component" value="Unassembled WGS sequence"/>
</dbReference>
<dbReference type="AlphaFoldDB" id="A0A1C7M250"/>
<keyword evidence="4" id="KW-1185">Reference proteome</keyword>
<keyword evidence="1" id="KW-0175">Coiled coil</keyword>
<proteinExistence type="predicted"/>
<evidence type="ECO:0000313" key="4">
    <source>
        <dbReference type="Proteomes" id="UP000092993"/>
    </source>
</evidence>
<organism evidence="3 4">
    <name type="scientific">Grifola frondosa</name>
    <name type="common">Maitake</name>
    <name type="synonym">Polyporus frondosus</name>
    <dbReference type="NCBI Taxonomy" id="5627"/>
    <lineage>
        <taxon>Eukaryota</taxon>
        <taxon>Fungi</taxon>
        <taxon>Dikarya</taxon>
        <taxon>Basidiomycota</taxon>
        <taxon>Agaricomycotina</taxon>
        <taxon>Agaricomycetes</taxon>
        <taxon>Polyporales</taxon>
        <taxon>Grifolaceae</taxon>
        <taxon>Grifola</taxon>
    </lineage>
</organism>
<feature type="compositionally biased region" description="Basic and acidic residues" evidence="2">
    <location>
        <begin position="107"/>
        <end position="122"/>
    </location>
</feature>
<feature type="region of interest" description="Disordered" evidence="2">
    <location>
        <begin position="1"/>
        <end position="140"/>
    </location>
</feature>
<feature type="compositionally biased region" description="Polar residues" evidence="2">
    <location>
        <begin position="864"/>
        <end position="877"/>
    </location>
</feature>
<feature type="coiled-coil region" evidence="1">
    <location>
        <begin position="497"/>
        <end position="566"/>
    </location>
</feature>
<name>A0A1C7M250_GRIFR</name>
<evidence type="ECO:0000313" key="3">
    <source>
        <dbReference type="EMBL" id="OBZ70439.1"/>
    </source>
</evidence>